<evidence type="ECO:0000256" key="1">
    <source>
        <dbReference type="ARBA" id="ARBA00022884"/>
    </source>
</evidence>
<dbReference type="EMBL" id="JADKFW010000004">
    <property type="protein sequence ID" value="MBK9716338.1"/>
    <property type="molecule type" value="Genomic_DNA"/>
</dbReference>
<evidence type="ECO:0000256" key="2">
    <source>
        <dbReference type="SAM" id="MobiDB-lite"/>
    </source>
</evidence>
<evidence type="ECO:0000313" key="4">
    <source>
        <dbReference type="EMBL" id="MBK9716338.1"/>
    </source>
</evidence>
<proteinExistence type="predicted"/>
<dbReference type="Proteomes" id="UP000808349">
    <property type="component" value="Unassembled WGS sequence"/>
</dbReference>
<dbReference type="GO" id="GO:0003723">
    <property type="term" value="F:RNA binding"/>
    <property type="evidence" value="ECO:0007669"/>
    <property type="project" value="UniProtKB-KW"/>
</dbReference>
<dbReference type="Gene3D" id="3.30.70.330">
    <property type="match status" value="1"/>
</dbReference>
<comment type="caution">
    <text evidence="4">The sequence shown here is derived from an EMBL/GenBank/DDBJ whole genome shotgun (WGS) entry which is preliminary data.</text>
</comment>
<protein>
    <submittedName>
        <fullName evidence="4">RNA-binding protein</fullName>
    </submittedName>
</protein>
<feature type="compositionally biased region" description="Basic and acidic residues" evidence="2">
    <location>
        <begin position="78"/>
        <end position="87"/>
    </location>
</feature>
<dbReference type="InterPro" id="IPR035979">
    <property type="entry name" value="RBD_domain_sf"/>
</dbReference>
<dbReference type="Pfam" id="PF00076">
    <property type="entry name" value="RRM_1"/>
    <property type="match status" value="1"/>
</dbReference>
<organism evidence="4 5">
    <name type="scientific">Candidatus Defluviibacterium haderslevense</name>
    <dbReference type="NCBI Taxonomy" id="2981993"/>
    <lineage>
        <taxon>Bacteria</taxon>
        <taxon>Pseudomonadati</taxon>
        <taxon>Bacteroidota</taxon>
        <taxon>Saprospiria</taxon>
        <taxon>Saprospirales</taxon>
        <taxon>Saprospiraceae</taxon>
        <taxon>Candidatus Defluviibacterium</taxon>
    </lineage>
</organism>
<name>A0A9D7XG40_9BACT</name>
<feature type="compositionally biased region" description="Gly residues" evidence="2">
    <location>
        <begin position="93"/>
        <end position="103"/>
    </location>
</feature>
<sequence>MNLYVGNLDYTVKEQQLTAMFTEFGEVTSVKIITDKMTGRSKGFAFVEMANDDEAREAIRNLDQKSVKERNISVSEARPPEQRERKPFNPNNRGGGGGNGGGNNRFRSF</sequence>
<dbReference type="InterPro" id="IPR000504">
    <property type="entry name" value="RRM_dom"/>
</dbReference>
<gene>
    <name evidence="4" type="ORF">IPO85_02210</name>
</gene>
<dbReference type="InterPro" id="IPR012677">
    <property type="entry name" value="Nucleotide-bd_a/b_plait_sf"/>
</dbReference>
<reference evidence="4 5" key="1">
    <citation type="submission" date="2020-10" db="EMBL/GenBank/DDBJ databases">
        <title>Connecting structure to function with the recovery of over 1000 high-quality activated sludge metagenome-assembled genomes encoding full-length rRNA genes using long-read sequencing.</title>
        <authorList>
            <person name="Singleton C.M."/>
            <person name="Petriglieri F."/>
            <person name="Kristensen J.M."/>
            <person name="Kirkegaard R.H."/>
            <person name="Michaelsen T.Y."/>
            <person name="Andersen M.H."/>
            <person name="Karst S.M."/>
            <person name="Dueholm M.S."/>
            <person name="Nielsen P.H."/>
            <person name="Albertsen M."/>
        </authorList>
    </citation>
    <scope>NUCLEOTIDE SEQUENCE [LARGE SCALE GENOMIC DNA]</scope>
    <source>
        <strain evidence="4">Ribe_18-Q3-R11-54_BAT3C.373</strain>
    </source>
</reference>
<evidence type="ECO:0000313" key="5">
    <source>
        <dbReference type="Proteomes" id="UP000808349"/>
    </source>
</evidence>
<keyword evidence="1" id="KW-0694">RNA-binding</keyword>
<dbReference type="PANTHER" id="PTHR48027">
    <property type="entry name" value="HETEROGENEOUS NUCLEAR RIBONUCLEOPROTEIN 87F-RELATED"/>
    <property type="match status" value="1"/>
</dbReference>
<accession>A0A9D7XG40</accession>
<feature type="region of interest" description="Disordered" evidence="2">
    <location>
        <begin position="64"/>
        <end position="109"/>
    </location>
</feature>
<dbReference type="InterPro" id="IPR052462">
    <property type="entry name" value="SLIRP/GR-RBP-like"/>
</dbReference>
<dbReference type="AlphaFoldDB" id="A0A9D7XG40"/>
<feature type="domain" description="RRM" evidence="3">
    <location>
        <begin position="1"/>
        <end position="79"/>
    </location>
</feature>
<dbReference type="PROSITE" id="PS50102">
    <property type="entry name" value="RRM"/>
    <property type="match status" value="1"/>
</dbReference>
<evidence type="ECO:0000259" key="3">
    <source>
        <dbReference type="PROSITE" id="PS50102"/>
    </source>
</evidence>
<dbReference type="SMART" id="SM00360">
    <property type="entry name" value="RRM"/>
    <property type="match status" value="1"/>
</dbReference>
<dbReference type="SUPFAM" id="SSF54928">
    <property type="entry name" value="RNA-binding domain, RBD"/>
    <property type="match status" value="1"/>
</dbReference>